<evidence type="ECO:0000259" key="5">
    <source>
        <dbReference type="Pfam" id="PF01923"/>
    </source>
</evidence>
<dbReference type="PANTHER" id="PTHR12213:SF0">
    <property type="entry name" value="CORRINOID ADENOSYLTRANSFERASE MMAB"/>
    <property type="match status" value="1"/>
</dbReference>
<keyword evidence="1 4" id="KW-0808">Transferase</keyword>
<evidence type="ECO:0000256" key="1">
    <source>
        <dbReference type="ARBA" id="ARBA00022679"/>
    </source>
</evidence>
<keyword evidence="4" id="KW-0169">Cobalamin biosynthesis</keyword>
<proteinExistence type="inferred from homology"/>
<comment type="caution">
    <text evidence="6">The sequence shown here is derived from an EMBL/GenBank/DDBJ whole genome shotgun (WGS) entry which is preliminary data.</text>
</comment>
<accession>W4PFY2</accession>
<comment type="catalytic activity">
    <reaction evidence="4">
        <text>2 cob(II)yrinate a,c diamide + reduced [electron-transfer flavoprotein] + 2 ATP = 2 adenosylcob(III)yrinate a,c-diamide + 2 triphosphate + oxidized [electron-transfer flavoprotein] + 3 H(+)</text>
        <dbReference type="Rhea" id="RHEA:11528"/>
        <dbReference type="Rhea" id="RHEA-COMP:10685"/>
        <dbReference type="Rhea" id="RHEA-COMP:10686"/>
        <dbReference type="ChEBI" id="CHEBI:15378"/>
        <dbReference type="ChEBI" id="CHEBI:18036"/>
        <dbReference type="ChEBI" id="CHEBI:30616"/>
        <dbReference type="ChEBI" id="CHEBI:57692"/>
        <dbReference type="ChEBI" id="CHEBI:58307"/>
        <dbReference type="ChEBI" id="CHEBI:58503"/>
        <dbReference type="ChEBI" id="CHEBI:58537"/>
        <dbReference type="EC" id="2.5.1.17"/>
    </reaction>
</comment>
<dbReference type="GO" id="GO:0008817">
    <property type="term" value="F:corrinoid adenosyltransferase activity"/>
    <property type="evidence" value="ECO:0007669"/>
    <property type="project" value="UniProtKB-UniRule"/>
</dbReference>
<feature type="domain" description="Cobalamin adenosyltransferase-like" evidence="5">
    <location>
        <begin position="4"/>
        <end position="168"/>
    </location>
</feature>
<dbReference type="GO" id="GO:0009236">
    <property type="term" value="P:cobalamin biosynthetic process"/>
    <property type="evidence" value="ECO:0007669"/>
    <property type="project" value="UniProtKB-UniRule"/>
</dbReference>
<evidence type="ECO:0000256" key="4">
    <source>
        <dbReference type="RuleBase" id="RU366026"/>
    </source>
</evidence>
<comment type="catalytic activity">
    <reaction evidence="4">
        <text>2 cob(II)alamin + reduced [electron-transfer flavoprotein] + 2 ATP = 2 adenosylcob(III)alamin + 2 triphosphate + oxidized [electron-transfer flavoprotein] + 3 H(+)</text>
        <dbReference type="Rhea" id="RHEA:28671"/>
        <dbReference type="Rhea" id="RHEA-COMP:10685"/>
        <dbReference type="Rhea" id="RHEA-COMP:10686"/>
        <dbReference type="ChEBI" id="CHEBI:15378"/>
        <dbReference type="ChEBI" id="CHEBI:16304"/>
        <dbReference type="ChEBI" id="CHEBI:18036"/>
        <dbReference type="ChEBI" id="CHEBI:18408"/>
        <dbReference type="ChEBI" id="CHEBI:30616"/>
        <dbReference type="ChEBI" id="CHEBI:57692"/>
        <dbReference type="ChEBI" id="CHEBI:58307"/>
        <dbReference type="EC" id="2.5.1.17"/>
    </reaction>
</comment>
<dbReference type="Pfam" id="PF01923">
    <property type="entry name" value="Cob_adeno_trans"/>
    <property type="match status" value="1"/>
</dbReference>
<reference evidence="7" key="1">
    <citation type="journal article" date="2014" name="Genome">
        <title>Draft Genome Sequences of Three Strains of Bacteroides pyogenes Isolated from a Cat and Swine.</title>
        <authorList>
            <person name="Sakamoto M."/>
            <person name="Oshima K."/>
            <person name="Suda W."/>
            <person name="Kitamura K."/>
            <person name="Iida T."/>
            <person name="Hattori M."/>
            <person name="Ohkuma M."/>
        </authorList>
    </citation>
    <scope>NUCLEOTIDE SEQUENCE [LARGE SCALE GENOMIC DNA]</scope>
    <source>
        <strain evidence="7">JCM 6294</strain>
    </source>
</reference>
<evidence type="ECO:0000313" key="6">
    <source>
        <dbReference type="EMBL" id="GAE18687.1"/>
    </source>
</evidence>
<dbReference type="InterPro" id="IPR016030">
    <property type="entry name" value="CblAdoTrfase-like"/>
</dbReference>
<gene>
    <name evidence="6" type="ORF">JCM6294_1626</name>
</gene>
<keyword evidence="2 4" id="KW-0547">Nucleotide-binding</keyword>
<dbReference type="STRING" id="1121100.GCA_000428105_01591"/>
<dbReference type="EC" id="2.5.1.17" evidence="4"/>
<dbReference type="PANTHER" id="PTHR12213">
    <property type="entry name" value="CORRINOID ADENOSYLTRANSFERASE"/>
    <property type="match status" value="1"/>
</dbReference>
<dbReference type="SUPFAM" id="SSF89028">
    <property type="entry name" value="Cobalamin adenosyltransferase-like"/>
    <property type="match status" value="1"/>
</dbReference>
<evidence type="ECO:0000313" key="7">
    <source>
        <dbReference type="Proteomes" id="UP000018842"/>
    </source>
</evidence>
<evidence type="ECO:0000256" key="3">
    <source>
        <dbReference type="ARBA" id="ARBA00022840"/>
    </source>
</evidence>
<dbReference type="Proteomes" id="UP000018842">
    <property type="component" value="Unassembled WGS sequence"/>
</dbReference>
<organism evidence="6 7">
    <name type="scientific">Bacteroides pyogenes DSM 20611 = JCM 6294</name>
    <dbReference type="NCBI Taxonomy" id="1121100"/>
    <lineage>
        <taxon>Bacteria</taxon>
        <taxon>Pseudomonadati</taxon>
        <taxon>Bacteroidota</taxon>
        <taxon>Bacteroidia</taxon>
        <taxon>Bacteroidales</taxon>
        <taxon>Bacteroidaceae</taxon>
        <taxon>Bacteroides</taxon>
    </lineage>
</organism>
<dbReference type="EMBL" id="BAIR01000011">
    <property type="protein sequence ID" value="GAE18687.1"/>
    <property type="molecule type" value="Genomic_DNA"/>
</dbReference>
<dbReference type="Gene3D" id="1.20.1200.10">
    <property type="entry name" value="Cobalamin adenosyltransferase-like"/>
    <property type="match status" value="1"/>
</dbReference>
<comment type="pathway">
    <text evidence="4">Cofactor biosynthesis; adenosylcobalamin biosynthesis; adenosylcobalamin from cob(II)yrinate a,c-diamide: step 2/7.</text>
</comment>
<dbReference type="InterPro" id="IPR036451">
    <property type="entry name" value="CblAdoTrfase-like_sf"/>
</dbReference>
<dbReference type="GO" id="GO:0005524">
    <property type="term" value="F:ATP binding"/>
    <property type="evidence" value="ECO:0007669"/>
    <property type="project" value="UniProtKB-UniRule"/>
</dbReference>
<evidence type="ECO:0000256" key="2">
    <source>
        <dbReference type="ARBA" id="ARBA00022741"/>
    </source>
</evidence>
<sequence length="218" mass="24899">MKKIYTRTGDAGKTGIFGGERVDKDDVRIEANGTLDELNTEIGVVRSLLPAEHEWHELLYEIQMELMAMMSLVATPSAERDRNPNTLRPGLVTDFERAMDGMNASMEDNGYFILPGGTQVSAHLQVARVTARRAERRLCTLHRNDPLPPLVLSFVNRLSDLFFVMARYEMYSRQWPEEKWRRFGYKRKGLSDKSRCAGKEEVDGKLFSQFIVCCTADD</sequence>
<dbReference type="InterPro" id="IPR029499">
    <property type="entry name" value="PduO-typ"/>
</dbReference>
<name>W4PFY2_9BACE</name>
<dbReference type="NCBIfam" id="TIGR00636">
    <property type="entry name" value="PduO_Nterm"/>
    <property type="match status" value="1"/>
</dbReference>
<dbReference type="eggNOG" id="COG2096">
    <property type="taxonomic scope" value="Bacteria"/>
</dbReference>
<keyword evidence="3 4" id="KW-0067">ATP-binding</keyword>
<dbReference type="UniPathway" id="UPA00148">
    <property type="reaction ID" value="UER00233"/>
</dbReference>
<comment type="similarity">
    <text evidence="4">Belongs to the Cob(I)alamin adenosyltransferase family.</text>
</comment>
<protein>
    <recommendedName>
        <fullName evidence="4">Corrinoid adenosyltransferase</fullName>
        <ecNumber evidence="4">2.5.1.17</ecNumber>
    </recommendedName>
    <alternativeName>
        <fullName evidence="4">Cob(II)alamin adenosyltransferase</fullName>
    </alternativeName>
    <alternativeName>
        <fullName evidence="4">Cob(II)yrinic acid a,c-diamide adenosyltransferase</fullName>
    </alternativeName>
    <alternativeName>
        <fullName evidence="4">Cobinamide/cobalamin adenosyltransferase</fullName>
    </alternativeName>
</protein>
<dbReference type="AlphaFoldDB" id="W4PFY2"/>